<gene>
    <name evidence="8" type="ORF">AVDCRST_MAG18-798</name>
</gene>
<feature type="transmembrane region" description="Helical" evidence="7">
    <location>
        <begin position="413"/>
        <end position="433"/>
    </location>
</feature>
<dbReference type="NCBIfam" id="TIGR00765">
    <property type="entry name" value="yihY_not_rbn"/>
    <property type="match status" value="1"/>
</dbReference>
<evidence type="ECO:0000256" key="4">
    <source>
        <dbReference type="ARBA" id="ARBA00022989"/>
    </source>
</evidence>
<dbReference type="EC" id="3.1.-.-" evidence="8"/>
<organism evidence="8">
    <name type="scientific">uncultured Thermomicrobiales bacterium</name>
    <dbReference type="NCBI Taxonomy" id="1645740"/>
    <lineage>
        <taxon>Bacteria</taxon>
        <taxon>Pseudomonadati</taxon>
        <taxon>Thermomicrobiota</taxon>
        <taxon>Thermomicrobia</taxon>
        <taxon>Thermomicrobiales</taxon>
        <taxon>environmental samples</taxon>
    </lineage>
</organism>
<feature type="transmembrane region" description="Helical" evidence="7">
    <location>
        <begin position="31"/>
        <end position="53"/>
    </location>
</feature>
<evidence type="ECO:0000256" key="2">
    <source>
        <dbReference type="ARBA" id="ARBA00022475"/>
    </source>
</evidence>
<proteinExistence type="predicted"/>
<evidence type="ECO:0000256" key="5">
    <source>
        <dbReference type="ARBA" id="ARBA00023136"/>
    </source>
</evidence>
<dbReference type="GO" id="GO:0005886">
    <property type="term" value="C:plasma membrane"/>
    <property type="evidence" value="ECO:0007669"/>
    <property type="project" value="UniProtKB-SubCell"/>
</dbReference>
<keyword evidence="4 7" id="KW-1133">Transmembrane helix</keyword>
<evidence type="ECO:0000256" key="6">
    <source>
        <dbReference type="SAM" id="MobiDB-lite"/>
    </source>
</evidence>
<dbReference type="EMBL" id="CADCWN010000056">
    <property type="protein sequence ID" value="CAA9557505.1"/>
    <property type="molecule type" value="Genomic_DNA"/>
</dbReference>
<keyword evidence="2" id="KW-1003">Cell membrane</keyword>
<feature type="transmembrane region" description="Helical" evidence="7">
    <location>
        <begin position="140"/>
        <end position="166"/>
    </location>
</feature>
<keyword evidence="5 7" id="KW-0472">Membrane</keyword>
<name>A0A6J4UR60_9BACT</name>
<evidence type="ECO:0000256" key="1">
    <source>
        <dbReference type="ARBA" id="ARBA00004651"/>
    </source>
</evidence>
<feature type="transmembrane region" description="Helical" evidence="7">
    <location>
        <begin position="96"/>
        <end position="119"/>
    </location>
</feature>
<keyword evidence="3 7" id="KW-0812">Transmembrane</keyword>
<feature type="compositionally biased region" description="Acidic residues" evidence="6">
    <location>
        <begin position="362"/>
        <end position="373"/>
    </location>
</feature>
<feature type="transmembrane region" description="Helical" evidence="7">
    <location>
        <begin position="212"/>
        <end position="235"/>
    </location>
</feature>
<dbReference type="AlphaFoldDB" id="A0A6J4UR60"/>
<accession>A0A6J4UR60</accession>
<dbReference type="GO" id="GO:0016787">
    <property type="term" value="F:hydrolase activity"/>
    <property type="evidence" value="ECO:0007669"/>
    <property type="project" value="UniProtKB-KW"/>
</dbReference>
<evidence type="ECO:0000256" key="3">
    <source>
        <dbReference type="ARBA" id="ARBA00022692"/>
    </source>
</evidence>
<feature type="transmembrane region" description="Helical" evidence="7">
    <location>
        <begin position="178"/>
        <end position="200"/>
    </location>
</feature>
<dbReference type="Pfam" id="PF03631">
    <property type="entry name" value="Virul_fac_BrkB"/>
    <property type="match status" value="1"/>
</dbReference>
<dbReference type="PANTHER" id="PTHR30213">
    <property type="entry name" value="INNER MEMBRANE PROTEIN YHJD"/>
    <property type="match status" value="1"/>
</dbReference>
<reference evidence="8" key="1">
    <citation type="submission" date="2020-02" db="EMBL/GenBank/DDBJ databases">
        <authorList>
            <person name="Meier V. D."/>
        </authorList>
    </citation>
    <scope>NUCLEOTIDE SEQUENCE</scope>
    <source>
        <strain evidence="8">AVDCRST_MAG18</strain>
    </source>
</reference>
<feature type="region of interest" description="Disordered" evidence="6">
    <location>
        <begin position="293"/>
        <end position="375"/>
    </location>
</feature>
<keyword evidence="8" id="KW-0378">Hydrolase</keyword>
<comment type="subcellular location">
    <subcellularLocation>
        <location evidence="1">Cell membrane</location>
        <topology evidence="1">Multi-pass membrane protein</topology>
    </subcellularLocation>
</comment>
<evidence type="ECO:0000256" key="7">
    <source>
        <dbReference type="SAM" id="Phobius"/>
    </source>
</evidence>
<dbReference type="PANTHER" id="PTHR30213:SF0">
    <property type="entry name" value="UPF0761 MEMBRANE PROTEIN YIHY"/>
    <property type="match status" value="1"/>
</dbReference>
<feature type="transmembrane region" description="Helical" evidence="7">
    <location>
        <begin position="247"/>
        <end position="271"/>
    </location>
</feature>
<sequence>MKISQVEWVPVGKSVLKEYKKDDVPGLAAELAYWIIFSIFPFFIFLAAVAGLIGQAIGVTNILDNITSNLYRALDPNTAETLRGVLEQILTPQGSALSIGALISAVLALNSASTAIATMMKAFNRAYGVEETRNFIVSKLTAIGLTLALVVLLVGGSLFLTAGGAIANWLDLGTLGTVILFIARLVGAIAGISLGLAILYWKGPNVKQQFQWISPGAIITTLAIMIFSALFGLYVSIFAGASFNKTYGAIAGAIIFLFFLRIVSTIILLGAEFNAEAARRYDPATIRDKVMNPKKQLPGKQPAPHPQAAREAGVSQQQVTATNAAAARKLSDGQGGVETATMSQAATAEDGSAENDQHYDYDTDGATDEAGESELDRRLREIRERPYASAAQQVRLDGINASPEEKERRAKTALTTVGVATVTAVGAAVAGVIRRNAA</sequence>
<evidence type="ECO:0000313" key="8">
    <source>
        <dbReference type="EMBL" id="CAA9557505.1"/>
    </source>
</evidence>
<protein>
    <submittedName>
        <fullName evidence="8">Ribonuclease BN</fullName>
        <ecNumber evidence="8">3.1.-.-</ecNumber>
    </submittedName>
</protein>
<dbReference type="InterPro" id="IPR017039">
    <property type="entry name" value="Virul_fac_BrkB"/>
</dbReference>